<dbReference type="EnsemblMetazoa" id="GAUT051195-RA">
    <property type="protein sequence ID" value="GAUT051195-PA"/>
    <property type="gene ID" value="GAUT051195"/>
</dbReference>
<keyword evidence="5" id="KW-1133">Transmembrane helix</keyword>
<name>A0A1A9VXY1_GLOAU</name>
<evidence type="ECO:0000256" key="8">
    <source>
        <dbReference type="ARBA" id="ARBA00023180"/>
    </source>
</evidence>
<evidence type="ECO:0000256" key="3">
    <source>
        <dbReference type="ARBA" id="ARBA00022679"/>
    </source>
</evidence>
<dbReference type="STRING" id="7395.A0A1A9VXY1"/>
<comment type="similarity">
    <text evidence="2 9">Belongs to the sulfotransferase 2 family.</text>
</comment>
<evidence type="ECO:0000256" key="5">
    <source>
        <dbReference type="ARBA" id="ARBA00022989"/>
    </source>
</evidence>
<keyword evidence="8 9" id="KW-0325">Glycoprotein</keyword>
<proteinExistence type="inferred from homology"/>
<sequence length="536" mass="62546">MLEIKGPTPTTTPTTTRSGPCEFLSFRQSVLGAFKTTKFEIQSTRNILTEVADNIQACGNGGHPQAVDSKHFLADRMQVKKVAFSVGWTTREGLIEDFYITDDITPVLNVMKEKEINESRRQQNSFLSITMHIRIWYDRHIQGSIKLIIFLLVAIFYVTFLCRESQTAYELNKVKAESSGVVHLQPQTGSKNLIQIKLKPPIPELDSVELKGINNVITTFNPVYEYSEEIHAAVEKELKQRNLHLREVCERYQLQFVYPPNPREFFISHGHSLIWCNVFKAASSTWLYYFNILGGYNVKYLQQIVYQPLELARKRFPRPELPELLESLPYLLSFLFVRDPFERIVSGYRNKLEDCKNNYYKSLAKRIIKRFRKHPIAGRTKKCPTFQEFVQFLIEQHKQGKPFDEHWAPIYSFCTPCSIEFNIIGKLETFARDSEFIIREAGLEYLLLDKLPKNKLSRIGNLAKGDKTNILMKIYLSEINRATFDQLLNIYRWDFELFDYDFKKYYDYIIPAVVEDAKNATLKPTMDVKNYTATKM</sequence>
<evidence type="ECO:0000256" key="7">
    <source>
        <dbReference type="ARBA" id="ARBA00023136"/>
    </source>
</evidence>
<organism evidence="10 11">
    <name type="scientific">Glossina austeni</name>
    <name type="common">Savannah tsetse fly</name>
    <dbReference type="NCBI Taxonomy" id="7395"/>
    <lineage>
        <taxon>Eukaryota</taxon>
        <taxon>Metazoa</taxon>
        <taxon>Ecdysozoa</taxon>
        <taxon>Arthropoda</taxon>
        <taxon>Hexapoda</taxon>
        <taxon>Insecta</taxon>
        <taxon>Pterygota</taxon>
        <taxon>Neoptera</taxon>
        <taxon>Endopterygota</taxon>
        <taxon>Diptera</taxon>
        <taxon>Brachycera</taxon>
        <taxon>Muscomorpha</taxon>
        <taxon>Hippoboscoidea</taxon>
        <taxon>Glossinidae</taxon>
        <taxon>Glossina</taxon>
    </lineage>
</organism>
<keyword evidence="7" id="KW-0472">Membrane</keyword>
<reference evidence="10" key="1">
    <citation type="submission" date="2020-05" db="UniProtKB">
        <authorList>
            <consortium name="EnsemblMetazoa"/>
        </authorList>
    </citation>
    <scope>IDENTIFICATION</scope>
    <source>
        <strain evidence="10">TTRI</strain>
    </source>
</reference>
<dbReference type="InterPro" id="IPR018011">
    <property type="entry name" value="Carb_sulfotrans_8-10"/>
</dbReference>
<keyword evidence="4" id="KW-0812">Transmembrane</keyword>
<accession>A0A1A9VXY1</accession>
<evidence type="ECO:0000313" key="11">
    <source>
        <dbReference type="Proteomes" id="UP000078200"/>
    </source>
</evidence>
<dbReference type="Proteomes" id="UP000078200">
    <property type="component" value="Unassembled WGS sequence"/>
</dbReference>
<evidence type="ECO:0000256" key="6">
    <source>
        <dbReference type="ARBA" id="ARBA00023034"/>
    </source>
</evidence>
<evidence type="ECO:0000256" key="1">
    <source>
        <dbReference type="ARBA" id="ARBA00004323"/>
    </source>
</evidence>
<dbReference type="PANTHER" id="PTHR12137:SF30">
    <property type="entry name" value="CARBOHYDRATE SULFOTRANSFERASE"/>
    <property type="match status" value="1"/>
</dbReference>
<dbReference type="Pfam" id="PF03567">
    <property type="entry name" value="Sulfotransfer_2"/>
    <property type="match status" value="1"/>
</dbReference>
<keyword evidence="9" id="KW-0119">Carbohydrate metabolism</keyword>
<dbReference type="PANTHER" id="PTHR12137">
    <property type="entry name" value="CARBOHYDRATE SULFOTRANSFERASE"/>
    <property type="match status" value="1"/>
</dbReference>
<dbReference type="GO" id="GO:0008146">
    <property type="term" value="F:sulfotransferase activity"/>
    <property type="evidence" value="ECO:0007669"/>
    <property type="project" value="InterPro"/>
</dbReference>
<keyword evidence="3 9" id="KW-0808">Transferase</keyword>
<evidence type="ECO:0000256" key="4">
    <source>
        <dbReference type="ARBA" id="ARBA00022692"/>
    </source>
</evidence>
<dbReference type="EC" id="2.8.2.-" evidence="9"/>
<protein>
    <recommendedName>
        <fullName evidence="9">Carbohydrate sulfotransferase</fullName>
        <ecNumber evidence="9">2.8.2.-</ecNumber>
    </recommendedName>
</protein>
<comment type="subcellular location">
    <subcellularLocation>
        <location evidence="1 9">Golgi apparatus membrane</location>
        <topology evidence="1 9">Single-pass type II membrane protein</topology>
    </subcellularLocation>
</comment>
<keyword evidence="11" id="KW-1185">Reference proteome</keyword>
<dbReference type="AlphaFoldDB" id="A0A1A9VXY1"/>
<keyword evidence="6 9" id="KW-0333">Golgi apparatus</keyword>
<dbReference type="VEuPathDB" id="VectorBase:GAUT051195"/>
<dbReference type="GO" id="GO:0016051">
    <property type="term" value="P:carbohydrate biosynthetic process"/>
    <property type="evidence" value="ECO:0007669"/>
    <property type="project" value="InterPro"/>
</dbReference>
<evidence type="ECO:0000256" key="9">
    <source>
        <dbReference type="RuleBase" id="RU364020"/>
    </source>
</evidence>
<dbReference type="GO" id="GO:0000139">
    <property type="term" value="C:Golgi membrane"/>
    <property type="evidence" value="ECO:0007669"/>
    <property type="project" value="UniProtKB-SubCell"/>
</dbReference>
<evidence type="ECO:0000256" key="2">
    <source>
        <dbReference type="ARBA" id="ARBA00006339"/>
    </source>
</evidence>
<evidence type="ECO:0000313" key="10">
    <source>
        <dbReference type="EnsemblMetazoa" id="GAUT051195-PA"/>
    </source>
</evidence>
<keyword evidence="9" id="KW-0735">Signal-anchor</keyword>
<dbReference type="InterPro" id="IPR005331">
    <property type="entry name" value="Sulfotransferase"/>
</dbReference>